<reference evidence="3 4" key="1">
    <citation type="submission" date="2016-11" db="EMBL/GenBank/DDBJ databases">
        <authorList>
            <person name="Jaros S."/>
            <person name="Januszkiewicz K."/>
            <person name="Wedrychowicz H."/>
        </authorList>
    </citation>
    <scope>NUCLEOTIDE SEQUENCE [LARGE SCALE GENOMIC DNA]</scope>
    <source>
        <strain evidence="3 4">DSM 12906</strain>
    </source>
</reference>
<accession>A0A1M6HE29</accession>
<dbReference type="Gene3D" id="3.30.450.380">
    <property type="match status" value="1"/>
</dbReference>
<dbReference type="GO" id="GO:0016887">
    <property type="term" value="F:ATP hydrolysis activity"/>
    <property type="evidence" value="ECO:0007669"/>
    <property type="project" value="InterPro"/>
</dbReference>
<dbReference type="Proteomes" id="UP000184512">
    <property type="component" value="Unassembled WGS sequence"/>
</dbReference>
<dbReference type="PANTHER" id="PTHR30486">
    <property type="entry name" value="TWITCHING MOTILITY PROTEIN PILT"/>
    <property type="match status" value="1"/>
</dbReference>
<dbReference type="InterPro" id="IPR050921">
    <property type="entry name" value="T4SS_GSP_E_ATPase"/>
</dbReference>
<dbReference type="Pfam" id="PF00437">
    <property type="entry name" value="T2SSE"/>
    <property type="match status" value="1"/>
</dbReference>
<dbReference type="SUPFAM" id="SSF52540">
    <property type="entry name" value="P-loop containing nucleoside triphosphate hydrolases"/>
    <property type="match status" value="1"/>
</dbReference>
<dbReference type="CDD" id="cd01130">
    <property type="entry name" value="VirB11-like_ATPase"/>
    <property type="match status" value="1"/>
</dbReference>
<dbReference type="PANTHER" id="PTHR30486:SF6">
    <property type="entry name" value="TYPE IV PILUS RETRACTATION ATPASE PILT"/>
    <property type="match status" value="1"/>
</dbReference>
<feature type="domain" description="Bacterial type II secretion system protein E" evidence="2">
    <location>
        <begin position="232"/>
        <end position="426"/>
    </location>
</feature>
<organism evidence="3 4">
    <name type="scientific">Tessaracoccus bendigoensis DSM 12906</name>
    <dbReference type="NCBI Taxonomy" id="1123357"/>
    <lineage>
        <taxon>Bacteria</taxon>
        <taxon>Bacillati</taxon>
        <taxon>Actinomycetota</taxon>
        <taxon>Actinomycetes</taxon>
        <taxon>Propionibacteriales</taxon>
        <taxon>Propionibacteriaceae</taxon>
        <taxon>Tessaracoccus</taxon>
    </lineage>
</organism>
<dbReference type="InterPro" id="IPR001482">
    <property type="entry name" value="T2SS/T4SS_dom"/>
</dbReference>
<gene>
    <name evidence="3" type="ORF">SAMN02745244_01959</name>
</gene>
<sequence length="506" mass="55490">MSDALQAAEIDPGTLALFTQPAPPAGRTRGSFRMLTTDEPRRQAQQAPDAQPELVRAVLAPRVQRRLAGEIDWDLVDTLRERVSAELSERDPDPSAREDVGREIIAAVLEEESRASTVRGQLTWTLDHQDQLAQALFDAVFRLGRLQPYLDDEAVENVIISGFDNVLVENSDGELVPAPPVASSDEQLIEYLTFMAAHQPKPREFSEAATKLHLALPGRARLFASAWVTSRPTVIIRRNRLVDAGLHELVALGSLSQVAASFLSAVVQARMSLVVSGDQGTGKTTMLRALAHELPAHVQIGTIETEYELYLKDTGDHQVVHEWQANPGSGEIGLNGRRAGEYTVREALEDSLRANLSYTIVGEVRGSEIVTMFKCMQSGSGSMSTTHARTAEGAIRKLVTCATQEGANITREYALNVIAEDIDVIVQLQVESVQQPDGTWRKRRWVSEIIAVEPGEDAKGFATTTIFAAEPGSHRATARILPPRFRMLERFGFDLAGFNAERGTRA</sequence>
<dbReference type="STRING" id="1123357.SAMN02745244_01959"/>
<keyword evidence="4" id="KW-1185">Reference proteome</keyword>
<name>A0A1M6HE29_9ACTN</name>
<evidence type="ECO:0000259" key="2">
    <source>
        <dbReference type="Pfam" id="PF00437"/>
    </source>
</evidence>
<evidence type="ECO:0000313" key="3">
    <source>
        <dbReference type="EMBL" id="SHJ20467.1"/>
    </source>
</evidence>
<comment type="similarity">
    <text evidence="1">Belongs to the GSP E family.</text>
</comment>
<dbReference type="InterPro" id="IPR027417">
    <property type="entry name" value="P-loop_NTPase"/>
</dbReference>
<evidence type="ECO:0000313" key="4">
    <source>
        <dbReference type="Proteomes" id="UP000184512"/>
    </source>
</evidence>
<dbReference type="RefSeq" id="WP_073187663.1">
    <property type="nucleotide sequence ID" value="NZ_FQZG01000032.1"/>
</dbReference>
<evidence type="ECO:0000256" key="1">
    <source>
        <dbReference type="ARBA" id="ARBA00006611"/>
    </source>
</evidence>
<dbReference type="Gene3D" id="3.40.50.300">
    <property type="entry name" value="P-loop containing nucleotide triphosphate hydrolases"/>
    <property type="match status" value="1"/>
</dbReference>
<dbReference type="AlphaFoldDB" id="A0A1M6HE29"/>
<proteinExistence type="inferred from homology"/>
<dbReference type="EMBL" id="FQZG01000032">
    <property type="protein sequence ID" value="SHJ20467.1"/>
    <property type="molecule type" value="Genomic_DNA"/>
</dbReference>
<protein>
    <submittedName>
        <fullName evidence="3">Pilus assembly protein, ATPase of CpaF family</fullName>
    </submittedName>
</protein>